<keyword evidence="1" id="KW-1133">Transmembrane helix</keyword>
<gene>
    <name evidence="4" type="ORF">GCM10011365_09680</name>
</gene>
<dbReference type="Pfam" id="PF14341">
    <property type="entry name" value="PilX_N"/>
    <property type="match status" value="1"/>
</dbReference>
<evidence type="ECO:0000313" key="4">
    <source>
        <dbReference type="EMBL" id="GGF90626.1"/>
    </source>
</evidence>
<proteinExistence type="predicted"/>
<sequence length="209" mass="22238">MNNQNFSVIKRQQGAALAVGLILLLIITLMGYVGMKGTMLQEKMAAGLHNRSLAMAGANSAVRAGESFLYNLIDSTNSVQARGTPSGSFFDLYSQLTSVKDLSAPINPIVKLFKERNWNSAAGTVHANDFTTSTYNGALSQQPQYIIEELPYELSFGGSRNDRLSGGGGGGDDEQKVFLVTGKSPSGDGRTIVLVQSMFTAIISSSSTN</sequence>
<protein>
    <recommendedName>
        <fullName evidence="6">Tfp pilus assembly protein PilX</fullName>
    </recommendedName>
</protein>
<dbReference type="EMBL" id="BMEO01000003">
    <property type="protein sequence ID" value="GGF90626.1"/>
    <property type="molecule type" value="Genomic_DNA"/>
</dbReference>
<dbReference type="InterPro" id="IPR025205">
    <property type="entry name" value="PilX/PilW_C"/>
</dbReference>
<reference evidence="4" key="1">
    <citation type="journal article" date="2014" name="Int. J. Syst. Evol. Microbiol.">
        <title>Complete genome sequence of Corynebacterium casei LMG S-19264T (=DSM 44701T), isolated from a smear-ripened cheese.</title>
        <authorList>
            <consortium name="US DOE Joint Genome Institute (JGI-PGF)"/>
            <person name="Walter F."/>
            <person name="Albersmeier A."/>
            <person name="Kalinowski J."/>
            <person name="Ruckert C."/>
        </authorList>
    </citation>
    <scope>NUCLEOTIDE SEQUENCE</scope>
    <source>
        <strain evidence="4">CGMCC 1.12181</strain>
    </source>
</reference>
<feature type="domain" description="PilX/PilW C-terminal" evidence="2">
    <location>
        <begin position="108"/>
        <end position="200"/>
    </location>
</feature>
<dbReference type="InterPro" id="IPR025746">
    <property type="entry name" value="PilX_N_dom"/>
</dbReference>
<evidence type="ECO:0000259" key="3">
    <source>
        <dbReference type="Pfam" id="PF14341"/>
    </source>
</evidence>
<organism evidence="4 5">
    <name type="scientific">Marinicella pacifica</name>
    <dbReference type="NCBI Taxonomy" id="1171543"/>
    <lineage>
        <taxon>Bacteria</taxon>
        <taxon>Pseudomonadati</taxon>
        <taxon>Pseudomonadota</taxon>
        <taxon>Gammaproteobacteria</taxon>
        <taxon>Lysobacterales</taxon>
        <taxon>Marinicellaceae</taxon>
        <taxon>Marinicella</taxon>
    </lineage>
</organism>
<feature type="transmembrane region" description="Helical" evidence="1">
    <location>
        <begin position="15"/>
        <end position="35"/>
    </location>
</feature>
<dbReference type="RefSeq" id="WP_188364560.1">
    <property type="nucleotide sequence ID" value="NZ_BAABJF010000017.1"/>
</dbReference>
<dbReference type="Proteomes" id="UP000605253">
    <property type="component" value="Unassembled WGS sequence"/>
</dbReference>
<accession>A0A917FLA2</accession>
<reference evidence="4" key="2">
    <citation type="submission" date="2020-09" db="EMBL/GenBank/DDBJ databases">
        <authorList>
            <person name="Sun Q."/>
            <person name="Zhou Y."/>
        </authorList>
    </citation>
    <scope>NUCLEOTIDE SEQUENCE</scope>
    <source>
        <strain evidence="4">CGMCC 1.12181</strain>
    </source>
</reference>
<comment type="caution">
    <text evidence="4">The sequence shown here is derived from an EMBL/GenBank/DDBJ whole genome shotgun (WGS) entry which is preliminary data.</text>
</comment>
<evidence type="ECO:0000259" key="2">
    <source>
        <dbReference type="Pfam" id="PF13681"/>
    </source>
</evidence>
<dbReference type="AlphaFoldDB" id="A0A917FLA2"/>
<evidence type="ECO:0000256" key="1">
    <source>
        <dbReference type="SAM" id="Phobius"/>
    </source>
</evidence>
<keyword evidence="1" id="KW-0472">Membrane</keyword>
<keyword evidence="5" id="KW-1185">Reference proteome</keyword>
<keyword evidence="1" id="KW-0812">Transmembrane</keyword>
<name>A0A917FLA2_9GAMM</name>
<evidence type="ECO:0008006" key="6">
    <source>
        <dbReference type="Google" id="ProtNLM"/>
    </source>
</evidence>
<feature type="domain" description="Type 4 fimbrial biogenesis protein PilX N-terminal" evidence="3">
    <location>
        <begin position="13"/>
        <end position="62"/>
    </location>
</feature>
<evidence type="ECO:0000313" key="5">
    <source>
        <dbReference type="Proteomes" id="UP000605253"/>
    </source>
</evidence>
<dbReference type="Pfam" id="PF13681">
    <property type="entry name" value="PilX"/>
    <property type="match status" value="1"/>
</dbReference>